<evidence type="ECO:0000313" key="3">
    <source>
        <dbReference type="EMBL" id="GFN95958.1"/>
    </source>
</evidence>
<feature type="compositionally biased region" description="Polar residues" evidence="1">
    <location>
        <begin position="434"/>
        <end position="452"/>
    </location>
</feature>
<keyword evidence="4" id="KW-1185">Reference proteome</keyword>
<gene>
    <name evidence="3" type="ORF">PoB_002246400</name>
</gene>
<dbReference type="SUPFAM" id="SSF50729">
    <property type="entry name" value="PH domain-like"/>
    <property type="match status" value="2"/>
</dbReference>
<evidence type="ECO:0000256" key="1">
    <source>
        <dbReference type="SAM" id="MobiDB-lite"/>
    </source>
</evidence>
<dbReference type="SMART" id="SM01244">
    <property type="entry name" value="IRS"/>
    <property type="match status" value="1"/>
</dbReference>
<dbReference type="Proteomes" id="UP000735302">
    <property type="component" value="Unassembled WGS sequence"/>
</dbReference>
<comment type="caution">
    <text evidence="3">The sequence shown here is derived from an EMBL/GenBank/DDBJ whole genome shotgun (WGS) entry which is preliminary data.</text>
</comment>
<evidence type="ECO:0000259" key="2">
    <source>
        <dbReference type="PROSITE" id="PS50003"/>
    </source>
</evidence>
<sequence>MQEEATPTQKFGFIDIKQPPKVKGRKLKSWRRRWAVLTLLNDLSRGGQPLAKLDLYESETKWRRDSPERVTFVLENITSVQPTASKTHAHAIEIVERQAMLMLSGLSEVDSYGWMLALQQMLVPSQVEINKDSYQVAVLPNAHSVRCGLAGEYTMHVNPRGIELINMTGMSAINWGLSTLIRFQMEGVSTLCIECGPNSPTGQSSFRLSCNEASAALRAIRQSICQALFQKQHVRHHHQQQQQQHQQPQQQPATPPQVQHQHEPQHHQQQPQQPLPQASGAGTPENSSRRTRSISATVSEKGYQSLLESLPLNVKFDRSDSDSSGASSTHHQAPLVSVPLTPVSPLSPQLDGTAGAFGQAACSPAGGVGDLLCLEDGDVTGCGEFSNSPTLARNNSSHSSVDSQSPVILRAKTNQVDVAQHIMSLHPSVASTGTVLSGSPTGSAGSEGSPITRNKRSSENIRMSTPELEVVHEKDENGSMGGNVSDIMTPTVTHGAPKVTFNIGDVTSTSLCDSQALNSEVTKTVYSDVQSEVLLFDDLIPPPPGRHRRYSSLPNNNDSGYSVIKDININSTTDTKESTVRERAVSMNDDIIKPLAPSVPPPNRNSLERPVLQASEDSKVEGQYQEIDKKENPYSTIGGRYGRRRSSSMSDLSVWMYGSKKPYFENVYEDVDGLKEAVHKLSRLHQKEEPPELPARPLSLSFSVPLQKGGSLRSKPRASTLGLANKSLKKKRSLFGKNKSSSLQESECNELDVHSPTKSCTCKDSSIDKQWSVALSGTQCPDCGRPVSQSRPSHSRASSIRSALHSSVSSSTEELISTSGSSISEVYADITELQGVNGKRRRSSDITPVTPAQLDRDNYLVPLSASTPKNDRHKTSPTPPASSPGRATLPAGLDRDKPPALPQRKHSPPSKPHPKNMEDLIQLVDSVDISDKSTASTAPEPNITSNPTAPSKALGQQPPPASDPLISFFLDDDLFQTNPMVTGTLPVYRPTVLPGAFPSINKSLQSPSNLNTISFPSPFSKSMNALHLQSLAVSDLNNLNKSGTSSSSAFNALHHTPGFLGTINNNPVPMNFVNPFSQDMFTWNHVETALNGQLQNQGHAIRESNYLAMSTKQELGHANRNNFLLPQSVADENIYMAPTEK</sequence>
<organism evidence="3 4">
    <name type="scientific">Plakobranchus ocellatus</name>
    <dbReference type="NCBI Taxonomy" id="259542"/>
    <lineage>
        <taxon>Eukaryota</taxon>
        <taxon>Metazoa</taxon>
        <taxon>Spiralia</taxon>
        <taxon>Lophotrochozoa</taxon>
        <taxon>Mollusca</taxon>
        <taxon>Gastropoda</taxon>
        <taxon>Heterobranchia</taxon>
        <taxon>Euthyneura</taxon>
        <taxon>Panpulmonata</taxon>
        <taxon>Sacoglossa</taxon>
        <taxon>Placobranchoidea</taxon>
        <taxon>Plakobranchidae</taxon>
        <taxon>Plakobranchus</taxon>
    </lineage>
</organism>
<feature type="region of interest" description="Disordered" evidence="1">
    <location>
        <begin position="587"/>
        <end position="607"/>
    </location>
</feature>
<feature type="region of interest" description="Disordered" evidence="1">
    <location>
        <begin position="836"/>
        <end position="916"/>
    </location>
</feature>
<feature type="compositionally biased region" description="Low complexity" evidence="1">
    <location>
        <begin position="787"/>
        <end position="813"/>
    </location>
</feature>
<dbReference type="Gene3D" id="2.30.29.30">
    <property type="entry name" value="Pleckstrin-homology domain (PH domain)/Phosphotyrosine-binding domain (PTB)"/>
    <property type="match status" value="2"/>
</dbReference>
<dbReference type="GO" id="GO:0007169">
    <property type="term" value="P:cell surface receptor protein tyrosine kinase signaling pathway"/>
    <property type="evidence" value="ECO:0007669"/>
    <property type="project" value="TreeGrafter"/>
</dbReference>
<feature type="region of interest" description="Disordered" evidence="1">
    <location>
        <begin position="932"/>
        <end position="963"/>
    </location>
</feature>
<dbReference type="SMART" id="SM00233">
    <property type="entry name" value="PH"/>
    <property type="match status" value="1"/>
</dbReference>
<proteinExistence type="predicted"/>
<feature type="compositionally biased region" description="Low complexity" evidence="1">
    <location>
        <begin position="240"/>
        <end position="259"/>
    </location>
</feature>
<dbReference type="PANTHER" id="PTHR21258:SF62">
    <property type="entry name" value="INSULIN RECEPTOR SUBSTRATE 1"/>
    <property type="match status" value="1"/>
</dbReference>
<reference evidence="3 4" key="1">
    <citation type="journal article" date="2021" name="Elife">
        <title>Chloroplast acquisition without the gene transfer in kleptoplastic sea slugs, Plakobranchus ocellatus.</title>
        <authorList>
            <person name="Maeda T."/>
            <person name="Takahashi S."/>
            <person name="Yoshida T."/>
            <person name="Shimamura S."/>
            <person name="Takaki Y."/>
            <person name="Nagai Y."/>
            <person name="Toyoda A."/>
            <person name="Suzuki Y."/>
            <person name="Arimoto A."/>
            <person name="Ishii H."/>
            <person name="Satoh N."/>
            <person name="Nishiyama T."/>
            <person name="Hasebe M."/>
            <person name="Maruyama T."/>
            <person name="Minagawa J."/>
            <person name="Obokata J."/>
            <person name="Shigenobu S."/>
        </authorList>
    </citation>
    <scope>NUCLEOTIDE SEQUENCE [LARGE SCALE GENOMIC DNA]</scope>
</reference>
<dbReference type="GO" id="GO:0005737">
    <property type="term" value="C:cytoplasm"/>
    <property type="evidence" value="ECO:0007669"/>
    <property type="project" value="TreeGrafter"/>
</dbReference>
<feature type="compositionally biased region" description="Low complexity" evidence="1">
    <location>
        <begin position="322"/>
        <end position="338"/>
    </location>
</feature>
<feature type="region of interest" description="Disordered" evidence="1">
    <location>
        <begin position="317"/>
        <end position="338"/>
    </location>
</feature>
<protein>
    <submittedName>
        <fullName evidence="3">Docking protein 2</fullName>
    </submittedName>
</protein>
<feature type="compositionally biased region" description="Low complexity" evidence="1">
    <location>
        <begin position="267"/>
        <end position="277"/>
    </location>
</feature>
<dbReference type="PANTHER" id="PTHR21258">
    <property type="entry name" value="DOCKING PROTEIN RELATED"/>
    <property type="match status" value="1"/>
</dbReference>
<dbReference type="PROSITE" id="PS50003">
    <property type="entry name" value="PH_DOMAIN"/>
    <property type="match status" value="1"/>
</dbReference>
<feature type="region of interest" description="Disordered" evidence="1">
    <location>
        <begin position="544"/>
        <end position="564"/>
    </location>
</feature>
<feature type="region of interest" description="Disordered" evidence="1">
    <location>
        <begin position="434"/>
        <end position="457"/>
    </location>
</feature>
<dbReference type="AlphaFoldDB" id="A0AAV3ZNK2"/>
<feature type="compositionally biased region" description="Basic residues" evidence="1">
    <location>
        <begin position="903"/>
        <end position="914"/>
    </location>
</feature>
<feature type="compositionally biased region" description="Polar residues" evidence="1">
    <location>
        <begin position="932"/>
        <end position="949"/>
    </location>
</feature>
<evidence type="ECO:0000313" key="4">
    <source>
        <dbReference type="Proteomes" id="UP000735302"/>
    </source>
</evidence>
<feature type="region of interest" description="Disordered" evidence="1">
    <location>
        <begin position="231"/>
        <end position="300"/>
    </location>
</feature>
<dbReference type="InterPro" id="IPR011993">
    <property type="entry name" value="PH-like_dom_sf"/>
</dbReference>
<dbReference type="EMBL" id="BLXT01002595">
    <property type="protein sequence ID" value="GFN95958.1"/>
    <property type="molecule type" value="Genomic_DNA"/>
</dbReference>
<feature type="domain" description="PH" evidence="2">
    <location>
        <begin position="7"/>
        <end position="123"/>
    </location>
</feature>
<dbReference type="InterPro" id="IPR001849">
    <property type="entry name" value="PH_domain"/>
</dbReference>
<dbReference type="InterPro" id="IPR050996">
    <property type="entry name" value="Docking_Protein_DOK"/>
</dbReference>
<accession>A0AAV3ZNK2</accession>
<feature type="region of interest" description="Disordered" evidence="1">
    <location>
        <begin position="782"/>
        <end position="813"/>
    </location>
</feature>
<name>A0AAV3ZNK2_9GAST</name>